<evidence type="ECO:0000313" key="3">
    <source>
        <dbReference type="EMBL" id="MBP2200803.1"/>
    </source>
</evidence>
<dbReference type="PANTHER" id="PTHR37477:SF1">
    <property type="entry name" value="COBALT-PRECORRIN-5A HYDROLASE"/>
    <property type="match status" value="1"/>
</dbReference>
<dbReference type="GO" id="GO:0043779">
    <property type="term" value="F:cobalt-precorrin-5A acetaldehyde-lyase activity"/>
    <property type="evidence" value="ECO:0007669"/>
    <property type="project" value="UniProtKB-EC"/>
</dbReference>
<dbReference type="InterPro" id="IPR036518">
    <property type="entry name" value="CobE/GbiG_C_sf"/>
</dbReference>
<dbReference type="EMBL" id="JAGGMV010000001">
    <property type="protein sequence ID" value="MBP2200803.1"/>
    <property type="molecule type" value="Genomic_DNA"/>
</dbReference>
<dbReference type="InterPro" id="IPR038029">
    <property type="entry name" value="GbiG_N_sf"/>
</dbReference>
<dbReference type="PANTHER" id="PTHR37477">
    <property type="entry name" value="COBALT-PRECORRIN-5A HYDROLASE"/>
    <property type="match status" value="1"/>
</dbReference>
<dbReference type="RefSeq" id="WP_209590176.1">
    <property type="nucleotide sequence ID" value="NZ_JAGGMV010000001.1"/>
</dbReference>
<reference evidence="3" key="1">
    <citation type="submission" date="2021-03" db="EMBL/GenBank/DDBJ databases">
        <title>Genomic Encyclopedia of Type Strains, Phase IV (KMG-V): Genome sequencing to study the core and pangenomes of soil and plant-associated prokaryotes.</title>
        <authorList>
            <person name="Whitman W."/>
        </authorList>
    </citation>
    <scope>NUCLEOTIDE SEQUENCE</scope>
    <source>
        <strain evidence="3">C4</strain>
    </source>
</reference>
<dbReference type="Pfam" id="PF11760">
    <property type="entry name" value="CbiG_N"/>
    <property type="match status" value="1"/>
</dbReference>
<dbReference type="InterPro" id="IPR052553">
    <property type="entry name" value="CbiG_hydrolase"/>
</dbReference>
<comment type="caution">
    <text evidence="3">The sequence shown here is derived from an EMBL/GenBank/DDBJ whole genome shotgun (WGS) entry which is preliminary data.</text>
</comment>
<gene>
    <name evidence="3" type="ORF">J3E07_000201</name>
</gene>
<dbReference type="Gene3D" id="3.30.420.180">
    <property type="entry name" value="CobE/GbiG C-terminal domain"/>
    <property type="match status" value="1"/>
</dbReference>
<keyword evidence="3" id="KW-0378">Hydrolase</keyword>
<dbReference type="InterPro" id="IPR021744">
    <property type="entry name" value="CbiG_N"/>
</dbReference>
<dbReference type="Proteomes" id="UP000740329">
    <property type="component" value="Unassembled WGS sequence"/>
</dbReference>
<feature type="domain" description="CobE/GbiG C-terminal" evidence="1">
    <location>
        <begin position="208"/>
        <end position="360"/>
    </location>
</feature>
<evidence type="ECO:0000259" key="1">
    <source>
        <dbReference type="Pfam" id="PF01890"/>
    </source>
</evidence>
<dbReference type="SUPFAM" id="SSF159672">
    <property type="entry name" value="CbiG N-terminal domain-like"/>
    <property type="match status" value="1"/>
</dbReference>
<evidence type="ECO:0000313" key="4">
    <source>
        <dbReference type="Proteomes" id="UP000740329"/>
    </source>
</evidence>
<dbReference type="EC" id="3.7.1.12" evidence="3"/>
<dbReference type="AlphaFoldDB" id="A0A8J7UQG0"/>
<accession>A0A8J7UQG0</accession>
<protein>
    <submittedName>
        <fullName evidence="3">Cobalt-precorrin 5A hydrolase</fullName>
        <ecNumber evidence="3">3.7.1.12</ecNumber>
    </submittedName>
</protein>
<feature type="domain" description="Cobalamin synthesis G N-terminal" evidence="2">
    <location>
        <begin position="43"/>
        <end position="120"/>
    </location>
</feature>
<organism evidence="3 4">
    <name type="scientific">Methanococcus voltae</name>
    <dbReference type="NCBI Taxonomy" id="2188"/>
    <lineage>
        <taxon>Archaea</taxon>
        <taxon>Methanobacteriati</taxon>
        <taxon>Methanobacteriota</taxon>
        <taxon>Methanomada group</taxon>
        <taxon>Methanococci</taxon>
        <taxon>Methanococcales</taxon>
        <taxon>Methanococcaceae</taxon>
        <taxon>Methanococcus</taxon>
    </lineage>
</organism>
<dbReference type="SUPFAM" id="SSF159664">
    <property type="entry name" value="CobE/GbiG C-terminal domain-like"/>
    <property type="match status" value="1"/>
</dbReference>
<evidence type="ECO:0000259" key="2">
    <source>
        <dbReference type="Pfam" id="PF11760"/>
    </source>
</evidence>
<dbReference type="Pfam" id="PF01890">
    <property type="entry name" value="CbiG_C"/>
    <property type="match status" value="1"/>
</dbReference>
<dbReference type="Gene3D" id="3.40.50.11220">
    <property type="match status" value="1"/>
</dbReference>
<name>A0A8J7UQG0_METVO</name>
<sequence length="364" mass="41777">MIKILYITKNGKVIGEKIKKVLEFYKYDCLLEYSKEFKPQGDEKGFIFIMATGITLRKYILGELKEYIKDKTKDPFVIAVDEMGNNIIPLLSSHLGHGMYFSKLLGDELQINVSKTTASDVNNKIGIDVLSEKYFLETPSKKDILQINKAVLEYKPKLSIPISWKNSETEKLNESYELTYHDSKDDKLGNKNDSWIFEDTIVLKAKPICFGIGARKDIPSHKVYWTIKKACYLRNIPAWRINSFSTVEVKKNEKGIIDTASKFKKPLNIYSIEELNNIYDNFDKKGTLERSEFVHKNIGTYGVSEPCAILDVLEHIDYEIDYEIDNKNKNNLLVENKKDVLESIDLILPKLKNDGVTVSICSTI</sequence>
<dbReference type="GO" id="GO:0009236">
    <property type="term" value="P:cobalamin biosynthetic process"/>
    <property type="evidence" value="ECO:0007669"/>
    <property type="project" value="InterPro"/>
</dbReference>
<dbReference type="InterPro" id="IPR002750">
    <property type="entry name" value="CobE/GbiG_C"/>
</dbReference>
<proteinExistence type="predicted"/>